<evidence type="ECO:0000256" key="3">
    <source>
        <dbReference type="SAM" id="MobiDB-lite"/>
    </source>
</evidence>
<dbReference type="PANTHER" id="PTHR48100:SF1">
    <property type="entry name" value="HISTIDINE PHOSPHATASE FAMILY PROTEIN-RELATED"/>
    <property type="match status" value="1"/>
</dbReference>
<dbReference type="PANTHER" id="PTHR48100">
    <property type="entry name" value="BROAD-SPECIFICITY PHOSPHATASE YOR283W-RELATED"/>
    <property type="match status" value="1"/>
</dbReference>
<dbReference type="SUPFAM" id="SSF53254">
    <property type="entry name" value="Phosphoglycerate mutase-like"/>
    <property type="match status" value="2"/>
</dbReference>
<dbReference type="FunFam" id="3.40.50.1240:FF:000066">
    <property type="entry name" value="Phosphoglycerate mutase-like protein 1"/>
    <property type="match status" value="1"/>
</dbReference>
<feature type="region of interest" description="Disordered" evidence="3">
    <location>
        <begin position="631"/>
        <end position="657"/>
    </location>
</feature>
<dbReference type="Gene3D" id="3.40.50.1240">
    <property type="entry name" value="Phosphoglycerate mutase-like"/>
    <property type="match status" value="2"/>
</dbReference>
<evidence type="ECO:0000256" key="1">
    <source>
        <dbReference type="ARBA" id="ARBA00038362"/>
    </source>
</evidence>
<name>A0A7J6IB67_CANSA</name>
<evidence type="ECO:0000313" key="5">
    <source>
        <dbReference type="Proteomes" id="UP000583929"/>
    </source>
</evidence>
<sequence length="657" mass="73639">MFLPFPCVSQAFETKSSISEKYSVMDEGSTARIGLSVYPLHRTKTLHLVRHAEGVHNEAIRRKDPKQYFDAQLTPLGWKQVENLRNDIEKSGLSKKIQLVVTSPLMRTMETAMGVFGGDCSTIENQNSLPFIAGVKLHEKRRSVSEYQSLFPTIDFSLVESNEDILWKPDIRETKDEILVRGQQFFNWLWSRKEEHIAIVTHFIFLFENLKAFTSNHHCHPLVTTETCARKPEDCMSIRLSSELTQLARGTGCNISSKQTISRWFNNCELRSLIIVDKSFRGSFYSSTTNNSKEVSEKDHLPSQVDEKYAQKGVVAAEMITLSPGLASTIYTNTSSTTTSLPFNYHFAPIKFPTSKISLPKSSSSSSSITLISEPDMDATTVGQSLYPLHRSKTIHLVRHAQGVHNVAGDKDHSNYMSYDYFDAQLTPLGWNQVDNLNKHVQACGLHKKVELVIVSPLLRTMQTAVGVFGGGASADGIDVPPLMVANVGNSDRSAITSLNCPPFLAVELCREHLGVHPCDKRRSISEYRPLFPAIDFSLIENDEDVLWTPDVREKNDHVAERGLQFLNWLWTRKEKEIAIVSHSGFLYHTLSAFGNDCHPTVKSEICTHFANCELRSMVIIDRGSIGSDSSTTNYPGKIPHGLDLPSDVAEKKDDTK</sequence>
<dbReference type="SMART" id="SM00855">
    <property type="entry name" value="PGAM"/>
    <property type="match status" value="2"/>
</dbReference>
<organism evidence="4 5">
    <name type="scientific">Cannabis sativa</name>
    <name type="common">Hemp</name>
    <name type="synonym">Marijuana</name>
    <dbReference type="NCBI Taxonomy" id="3483"/>
    <lineage>
        <taxon>Eukaryota</taxon>
        <taxon>Viridiplantae</taxon>
        <taxon>Streptophyta</taxon>
        <taxon>Embryophyta</taxon>
        <taxon>Tracheophyta</taxon>
        <taxon>Spermatophyta</taxon>
        <taxon>Magnoliopsida</taxon>
        <taxon>eudicotyledons</taxon>
        <taxon>Gunneridae</taxon>
        <taxon>Pentapetalae</taxon>
        <taxon>rosids</taxon>
        <taxon>fabids</taxon>
        <taxon>Rosales</taxon>
        <taxon>Cannabaceae</taxon>
        <taxon>Cannabis</taxon>
    </lineage>
</organism>
<evidence type="ECO:0000256" key="2">
    <source>
        <dbReference type="ARBA" id="ARBA00059109"/>
    </source>
</evidence>
<dbReference type="Proteomes" id="UP000583929">
    <property type="component" value="Unassembled WGS sequence"/>
</dbReference>
<evidence type="ECO:0008006" key="6">
    <source>
        <dbReference type="Google" id="ProtNLM"/>
    </source>
</evidence>
<proteinExistence type="inferred from homology"/>
<dbReference type="GO" id="GO:0016791">
    <property type="term" value="F:phosphatase activity"/>
    <property type="evidence" value="ECO:0007669"/>
    <property type="project" value="TreeGrafter"/>
</dbReference>
<dbReference type="GO" id="GO:0005737">
    <property type="term" value="C:cytoplasm"/>
    <property type="evidence" value="ECO:0007669"/>
    <property type="project" value="TreeGrafter"/>
</dbReference>
<keyword evidence="5" id="KW-1185">Reference proteome</keyword>
<gene>
    <name evidence="4" type="ORF">G4B88_014715</name>
</gene>
<comment type="function">
    <text evidence="2">May play a role in carbohydrates metabolism.</text>
</comment>
<dbReference type="InterPro" id="IPR013078">
    <property type="entry name" value="His_Pase_superF_clade-1"/>
</dbReference>
<dbReference type="InterPro" id="IPR029033">
    <property type="entry name" value="His_PPase_superfam"/>
</dbReference>
<dbReference type="InterPro" id="IPR050275">
    <property type="entry name" value="PGM_Phosphatase"/>
</dbReference>
<dbReference type="AlphaFoldDB" id="A0A7J6IB67"/>
<comment type="caution">
    <text evidence="4">The sequence shown here is derived from an EMBL/GenBank/DDBJ whole genome shotgun (WGS) entry which is preliminary data.</text>
</comment>
<accession>A0A7J6IB67</accession>
<evidence type="ECO:0000313" key="4">
    <source>
        <dbReference type="EMBL" id="KAF4404259.1"/>
    </source>
</evidence>
<dbReference type="Pfam" id="PF00300">
    <property type="entry name" value="His_Phos_1"/>
    <property type="match status" value="1"/>
</dbReference>
<protein>
    <recommendedName>
        <fullName evidence="6">Phosphoglycerate mutase-like protein</fullName>
    </recommendedName>
</protein>
<dbReference type="EMBL" id="JAATIQ010000002">
    <property type="protein sequence ID" value="KAF4404259.1"/>
    <property type="molecule type" value="Genomic_DNA"/>
</dbReference>
<comment type="similarity">
    <text evidence="1">Belongs to the phosphoglycerate mutase family.</text>
</comment>
<dbReference type="CDD" id="cd07067">
    <property type="entry name" value="HP_PGM_like"/>
    <property type="match status" value="2"/>
</dbReference>
<reference evidence="4 5" key="1">
    <citation type="journal article" date="2020" name="bioRxiv">
        <title>Sequence and annotation of 42 cannabis genomes reveals extensive copy number variation in cannabinoid synthesis and pathogen resistance genes.</title>
        <authorList>
            <person name="Mckernan K.J."/>
            <person name="Helbert Y."/>
            <person name="Kane L.T."/>
            <person name="Ebling H."/>
            <person name="Zhang L."/>
            <person name="Liu B."/>
            <person name="Eaton Z."/>
            <person name="Mclaughlin S."/>
            <person name="Kingan S."/>
            <person name="Baybayan P."/>
            <person name="Concepcion G."/>
            <person name="Jordan M."/>
            <person name="Riva A."/>
            <person name="Barbazuk W."/>
            <person name="Harkins T."/>
        </authorList>
    </citation>
    <scope>NUCLEOTIDE SEQUENCE [LARGE SCALE GENOMIC DNA]</scope>
    <source>
        <strain evidence="5">cv. Jamaican Lion 4</strain>
        <tissue evidence="4">Leaf</tissue>
    </source>
</reference>